<keyword evidence="2" id="KW-1185">Reference proteome</keyword>
<sequence>MTDYRTPGGHIDERTFVVRGTAPSANPSPRQWRWRKLDTGRERRASLSLVVRVVDAFTGRPPQWPLDVSVDGIDVTPVSGRRGHYLFLDVDLPSSPITVGVTGGPWYDDTSEQVEWVTTDSPTPPVINPRQRPVVLEMMPSTTYPFPAATTLVRGTVRDERGGADRAVPDAAVAVDGVDRRARTTDIGEFVLFFQPSPEGTVSVVREGGEWVTKVGNQDPTLVATDGSTTVESTVRVETGRTTRTVLTFVDPP</sequence>
<reference evidence="2" key="1">
    <citation type="submission" date="2016-10" db="EMBL/GenBank/DDBJ databases">
        <authorList>
            <person name="Varghese N."/>
            <person name="Submissions S."/>
        </authorList>
    </citation>
    <scope>NUCLEOTIDE SEQUENCE [LARGE SCALE GENOMIC DNA]</scope>
    <source>
        <strain evidence="2">CGMCC 1.10121</strain>
    </source>
</reference>
<proteinExistence type="predicted"/>
<evidence type="ECO:0000313" key="2">
    <source>
        <dbReference type="Proteomes" id="UP000199126"/>
    </source>
</evidence>
<dbReference type="RefSeq" id="WP_089827825.1">
    <property type="nucleotide sequence ID" value="NZ_FODV01000029.1"/>
</dbReference>
<dbReference type="EMBL" id="FODV01000029">
    <property type="protein sequence ID" value="SEP26444.1"/>
    <property type="molecule type" value="Genomic_DNA"/>
</dbReference>
<gene>
    <name evidence="1" type="ORF">SAMN04487948_1299</name>
</gene>
<evidence type="ECO:0000313" key="1">
    <source>
        <dbReference type="EMBL" id="SEP26444.1"/>
    </source>
</evidence>
<accession>A0A1H8WFJ2</accession>
<dbReference type="AlphaFoldDB" id="A0A1H8WFJ2"/>
<dbReference type="Proteomes" id="UP000199126">
    <property type="component" value="Unassembled WGS sequence"/>
</dbReference>
<name>A0A1H8WFJ2_9EURY</name>
<organism evidence="1 2">
    <name type="scientific">Halogranum amylolyticum</name>
    <dbReference type="NCBI Taxonomy" id="660520"/>
    <lineage>
        <taxon>Archaea</taxon>
        <taxon>Methanobacteriati</taxon>
        <taxon>Methanobacteriota</taxon>
        <taxon>Stenosarchaea group</taxon>
        <taxon>Halobacteria</taxon>
        <taxon>Halobacteriales</taxon>
        <taxon>Haloferacaceae</taxon>
    </lineage>
</organism>
<protein>
    <submittedName>
        <fullName evidence="1">Uncharacterized protein</fullName>
    </submittedName>
</protein>